<dbReference type="InterPro" id="IPR036388">
    <property type="entry name" value="WH-like_DNA-bd_sf"/>
</dbReference>
<evidence type="ECO:0000256" key="2">
    <source>
        <dbReference type="ARBA" id="ARBA00023015"/>
    </source>
</evidence>
<evidence type="ECO:0000256" key="3">
    <source>
        <dbReference type="ARBA" id="ARBA00023082"/>
    </source>
</evidence>
<dbReference type="SUPFAM" id="SSF88946">
    <property type="entry name" value="Sigma2 domain of RNA polymerase sigma factors"/>
    <property type="match status" value="1"/>
</dbReference>
<dbReference type="GO" id="GO:0003677">
    <property type="term" value="F:DNA binding"/>
    <property type="evidence" value="ECO:0007669"/>
    <property type="project" value="InterPro"/>
</dbReference>
<comment type="similarity">
    <text evidence="1">Belongs to the sigma-70 factor family. ECF subfamily.</text>
</comment>
<reference evidence="7 8" key="1">
    <citation type="submission" date="2018-11" db="EMBL/GenBank/DDBJ databases">
        <title>Chitinophaga lutea sp.nov., isolate from arsenic contaminated soil.</title>
        <authorList>
            <person name="Zong Y."/>
        </authorList>
    </citation>
    <scope>NUCLEOTIDE SEQUENCE [LARGE SCALE GENOMIC DNA]</scope>
    <source>
        <strain evidence="7 8">ZY74</strain>
    </source>
</reference>
<comment type="caution">
    <text evidence="7">The sequence shown here is derived from an EMBL/GenBank/DDBJ whole genome shotgun (WGS) entry which is preliminary data.</text>
</comment>
<dbReference type="InterPro" id="IPR013249">
    <property type="entry name" value="RNA_pol_sigma70_r4_t2"/>
</dbReference>
<gene>
    <name evidence="7" type="ORF">EGT74_27015</name>
</gene>
<keyword evidence="3" id="KW-0731">Sigma factor</keyword>
<feature type="domain" description="RNA polymerase sigma-70 region 2" evidence="5">
    <location>
        <begin position="30"/>
        <end position="89"/>
    </location>
</feature>
<proteinExistence type="inferred from homology"/>
<protein>
    <submittedName>
        <fullName evidence="7">RNA polymerase sigma-70 factor</fullName>
    </submittedName>
</protein>
<dbReference type="InterPro" id="IPR007627">
    <property type="entry name" value="RNA_pol_sigma70_r2"/>
</dbReference>
<dbReference type="Proteomes" id="UP000278351">
    <property type="component" value="Unassembled WGS sequence"/>
</dbReference>
<evidence type="ECO:0000259" key="5">
    <source>
        <dbReference type="Pfam" id="PF04542"/>
    </source>
</evidence>
<keyword evidence="4" id="KW-0804">Transcription</keyword>
<dbReference type="GO" id="GO:0006352">
    <property type="term" value="P:DNA-templated transcription initiation"/>
    <property type="evidence" value="ECO:0007669"/>
    <property type="project" value="InterPro"/>
</dbReference>
<evidence type="ECO:0000259" key="6">
    <source>
        <dbReference type="Pfam" id="PF08281"/>
    </source>
</evidence>
<dbReference type="InterPro" id="IPR013325">
    <property type="entry name" value="RNA_pol_sigma_r2"/>
</dbReference>
<dbReference type="AlphaFoldDB" id="A0A3N4PBI7"/>
<evidence type="ECO:0000256" key="1">
    <source>
        <dbReference type="ARBA" id="ARBA00010641"/>
    </source>
</evidence>
<dbReference type="Gene3D" id="1.10.10.10">
    <property type="entry name" value="Winged helix-like DNA-binding domain superfamily/Winged helix DNA-binding domain"/>
    <property type="match status" value="1"/>
</dbReference>
<keyword evidence="8" id="KW-1185">Reference proteome</keyword>
<dbReference type="Gene3D" id="1.10.1740.10">
    <property type="match status" value="1"/>
</dbReference>
<dbReference type="OrthoDB" id="659361at2"/>
<name>A0A3N4PBI7_9BACT</name>
<dbReference type="InterPro" id="IPR013324">
    <property type="entry name" value="RNA_pol_sigma_r3/r4-like"/>
</dbReference>
<feature type="domain" description="RNA polymerase sigma factor 70 region 4 type 2" evidence="6">
    <location>
        <begin position="121"/>
        <end position="172"/>
    </location>
</feature>
<keyword evidence="2" id="KW-0805">Transcription regulation</keyword>
<dbReference type="Pfam" id="PF08281">
    <property type="entry name" value="Sigma70_r4_2"/>
    <property type="match status" value="1"/>
</dbReference>
<evidence type="ECO:0000256" key="4">
    <source>
        <dbReference type="ARBA" id="ARBA00023163"/>
    </source>
</evidence>
<dbReference type="RefSeq" id="WP_123849654.1">
    <property type="nucleotide sequence ID" value="NZ_RPDH01000003.1"/>
</dbReference>
<dbReference type="InterPro" id="IPR014284">
    <property type="entry name" value="RNA_pol_sigma-70_dom"/>
</dbReference>
<accession>A0A3N4PBI7</accession>
<dbReference type="PANTHER" id="PTHR43133:SF46">
    <property type="entry name" value="RNA POLYMERASE SIGMA-70 FACTOR ECF SUBFAMILY"/>
    <property type="match status" value="1"/>
</dbReference>
<sequence length="188" mass="21778">MTDLAALFKKMTSENDQHAFREFYDHFFVTLFRFTCSLIKNREIAEEITHDVFVQCWQKRHELGNIRNPEVYLFVSARNRVVDHSRRLSAAPSLPLGDKEEMMQLSPDPEQLLITAEMMGKMEEAIGELPPKCREVFVLVKQYGLRYKEVAAILNLSVKTVENQLAIAIRKLTMAVSFRLEMPLTKKA</sequence>
<evidence type="ECO:0000313" key="7">
    <source>
        <dbReference type="EMBL" id="RPE06003.1"/>
    </source>
</evidence>
<organism evidence="7 8">
    <name type="scientific">Chitinophaga lutea</name>
    <dbReference type="NCBI Taxonomy" id="2488634"/>
    <lineage>
        <taxon>Bacteria</taxon>
        <taxon>Pseudomonadati</taxon>
        <taxon>Bacteroidota</taxon>
        <taxon>Chitinophagia</taxon>
        <taxon>Chitinophagales</taxon>
        <taxon>Chitinophagaceae</taxon>
        <taxon>Chitinophaga</taxon>
    </lineage>
</organism>
<dbReference type="GO" id="GO:0016987">
    <property type="term" value="F:sigma factor activity"/>
    <property type="evidence" value="ECO:0007669"/>
    <property type="project" value="UniProtKB-KW"/>
</dbReference>
<evidence type="ECO:0000313" key="8">
    <source>
        <dbReference type="Proteomes" id="UP000278351"/>
    </source>
</evidence>
<dbReference type="PANTHER" id="PTHR43133">
    <property type="entry name" value="RNA POLYMERASE ECF-TYPE SIGMA FACTO"/>
    <property type="match status" value="1"/>
</dbReference>
<dbReference type="InterPro" id="IPR039425">
    <property type="entry name" value="RNA_pol_sigma-70-like"/>
</dbReference>
<dbReference type="CDD" id="cd06171">
    <property type="entry name" value="Sigma70_r4"/>
    <property type="match status" value="1"/>
</dbReference>
<dbReference type="InterPro" id="IPR014327">
    <property type="entry name" value="RNA_pol_sigma70_bacteroid"/>
</dbReference>
<dbReference type="EMBL" id="RPDH01000003">
    <property type="protein sequence ID" value="RPE06003.1"/>
    <property type="molecule type" value="Genomic_DNA"/>
</dbReference>
<dbReference type="Pfam" id="PF04542">
    <property type="entry name" value="Sigma70_r2"/>
    <property type="match status" value="1"/>
</dbReference>
<dbReference type="SUPFAM" id="SSF88659">
    <property type="entry name" value="Sigma3 and sigma4 domains of RNA polymerase sigma factors"/>
    <property type="match status" value="1"/>
</dbReference>
<dbReference type="NCBIfam" id="TIGR02985">
    <property type="entry name" value="Sig70_bacteroi1"/>
    <property type="match status" value="1"/>
</dbReference>
<dbReference type="NCBIfam" id="TIGR02937">
    <property type="entry name" value="sigma70-ECF"/>
    <property type="match status" value="1"/>
</dbReference>